<organism evidence="3 5">
    <name type="scientific">Turicibacter bilis</name>
    <dbReference type="NCBI Taxonomy" id="2735723"/>
    <lineage>
        <taxon>Bacteria</taxon>
        <taxon>Bacillati</taxon>
        <taxon>Bacillota</taxon>
        <taxon>Erysipelotrichia</taxon>
        <taxon>Erysipelotrichales</taxon>
        <taxon>Turicibacteraceae</taxon>
        <taxon>Turicibacter</taxon>
    </lineage>
</organism>
<evidence type="ECO:0000313" key="5">
    <source>
        <dbReference type="Proteomes" id="UP001058072"/>
    </source>
</evidence>
<feature type="domain" description="DUF927" evidence="1">
    <location>
        <begin position="31"/>
        <end position="309"/>
    </location>
</feature>
<keyword evidence="4" id="KW-1185">Reference proteome</keyword>
<reference evidence="3 4" key="1">
    <citation type="submission" date="2021-03" db="EMBL/GenBank/DDBJ databases">
        <title>Comparative Genomics and Metabolomics in the genus Turicibacter.</title>
        <authorList>
            <person name="Maki J."/>
            <person name="Looft T."/>
        </authorList>
    </citation>
    <scope>NUCLEOTIDE SEQUENCE</scope>
    <source>
        <strain evidence="3">ISU324</strain>
        <strain evidence="2 4">MMM721</strain>
    </source>
</reference>
<gene>
    <name evidence="2" type="ORF">J0J69_11495</name>
    <name evidence="3" type="ORF">J0J70_02320</name>
</gene>
<dbReference type="Proteomes" id="UP001058072">
    <property type="component" value="Chromosome"/>
</dbReference>
<evidence type="ECO:0000313" key="3">
    <source>
        <dbReference type="EMBL" id="UUF08864.1"/>
    </source>
</evidence>
<accession>A0A9Q9FJ47</accession>
<evidence type="ECO:0000259" key="1">
    <source>
        <dbReference type="Pfam" id="PF06048"/>
    </source>
</evidence>
<dbReference type="AlphaFoldDB" id="A0A9Q9FJ47"/>
<dbReference type="Pfam" id="PF06048">
    <property type="entry name" value="DUF927"/>
    <property type="match status" value="1"/>
</dbReference>
<dbReference type="RefSeq" id="WP_212724480.1">
    <property type="nucleotide sequence ID" value="NZ_CP071249.1"/>
</dbReference>
<protein>
    <submittedName>
        <fullName evidence="3">DUF927 domain-containing protein</fullName>
    </submittedName>
</protein>
<sequence length="398" mass="45078">MKNVIKRPQMEKEKKKTYLPYPNIYLTSRGVFRKEELKDEEPKHHWISNYINLKEHSLNLETNQHEVTIEYLPQGCNTLKEISVSGDEIATLNKIERLSLYGVDINSYNKGDILKHLRNCKASIPCINNHSDLGFVLVDNEMVFKHHQLISLGKKQTSNYNGELKIEPKGSHQEWYRLIKEEVQGYTPLELAVIMGLASATIGFISKELSVENLIVNLVNDSSTGKTTACQLAASVFGSPILKDNGLVMSWNSTFNALQNKVAGNTGVVVVFDEASMARNDDFTKAIYSLAEGKETARMQKDGVVKQSKVWNTLIISTGEKSLFEASNNNSGLKVRLIELSHIVWTKSAENSEKIKQIISNHYGFAGYMYAEELLRRGKNHIVEGILHWRSEIRYKTI</sequence>
<dbReference type="EMBL" id="CP071250">
    <property type="protein sequence ID" value="UUF08864.1"/>
    <property type="molecule type" value="Genomic_DNA"/>
</dbReference>
<evidence type="ECO:0000313" key="4">
    <source>
        <dbReference type="Proteomes" id="UP001058016"/>
    </source>
</evidence>
<dbReference type="InterPro" id="IPR009270">
    <property type="entry name" value="DUF927"/>
</dbReference>
<dbReference type="Proteomes" id="UP001058016">
    <property type="component" value="Chromosome"/>
</dbReference>
<evidence type="ECO:0000313" key="2">
    <source>
        <dbReference type="EMBL" id="UUF05666.1"/>
    </source>
</evidence>
<dbReference type="EMBL" id="CP071249">
    <property type="protein sequence ID" value="UUF05666.1"/>
    <property type="molecule type" value="Genomic_DNA"/>
</dbReference>
<proteinExistence type="predicted"/>
<name>A0A9Q9FJ47_9FIRM</name>